<proteinExistence type="predicted"/>
<feature type="transmembrane region" description="Helical" evidence="1">
    <location>
        <begin position="34"/>
        <end position="62"/>
    </location>
</feature>
<gene>
    <name evidence="2" type="ordered locus">Despr_2203</name>
</gene>
<dbReference type="AlphaFoldDB" id="A0A7U3YMY8"/>
<accession>A0A7U3YMY8</accession>
<dbReference type="Proteomes" id="UP000006365">
    <property type="component" value="Chromosome"/>
</dbReference>
<keyword evidence="1" id="KW-1133">Transmembrane helix</keyword>
<evidence type="ECO:0000313" key="2">
    <source>
        <dbReference type="EMBL" id="ADW18347.1"/>
    </source>
</evidence>
<organism evidence="2 3">
    <name type="scientific">Desulfobulbus propionicus (strain ATCC 33891 / DSM 2032 / VKM B-1956 / 1pr3)</name>
    <dbReference type="NCBI Taxonomy" id="577650"/>
    <lineage>
        <taxon>Bacteria</taxon>
        <taxon>Pseudomonadati</taxon>
        <taxon>Thermodesulfobacteriota</taxon>
        <taxon>Desulfobulbia</taxon>
        <taxon>Desulfobulbales</taxon>
        <taxon>Desulfobulbaceae</taxon>
        <taxon>Desulfobulbus</taxon>
    </lineage>
</organism>
<evidence type="ECO:0000256" key="1">
    <source>
        <dbReference type="SAM" id="Phobius"/>
    </source>
</evidence>
<keyword evidence="1" id="KW-0472">Membrane</keyword>
<protein>
    <submittedName>
        <fullName evidence="2">Uncharacterized protein</fullName>
    </submittedName>
</protein>
<name>A0A7U3YMY8_DESPD</name>
<reference evidence="2 3" key="1">
    <citation type="journal article" date="2011" name="Stand. Genomic Sci.">
        <title>Complete genome sequence of Desulfobulbus propionicus type strain (1pr3).</title>
        <authorList>
            <person name="Pagani I."/>
            <person name="Lapidus A."/>
            <person name="Nolan M."/>
            <person name="Lucas S."/>
            <person name="Hammon N."/>
            <person name="Deshpande S."/>
            <person name="Cheng J.F."/>
            <person name="Chertkov O."/>
            <person name="Davenport K."/>
            <person name="Tapia R."/>
            <person name="Han C."/>
            <person name="Goodwin L."/>
            <person name="Pitluck S."/>
            <person name="Liolios K."/>
            <person name="Mavromatis K."/>
            <person name="Ivanova N."/>
            <person name="Mikhailova N."/>
            <person name="Pati A."/>
            <person name="Chen A."/>
            <person name="Palaniappan K."/>
            <person name="Land M."/>
            <person name="Hauser L."/>
            <person name="Chang Y.J."/>
            <person name="Jeffries C.D."/>
            <person name="Detter J.C."/>
            <person name="Brambilla E."/>
            <person name="Kannan K.P."/>
            <person name="Djao O.D."/>
            <person name="Rohde M."/>
            <person name="Pukall R."/>
            <person name="Spring S."/>
            <person name="Goker M."/>
            <person name="Sikorski J."/>
            <person name="Woyke T."/>
            <person name="Bristow J."/>
            <person name="Eisen J.A."/>
            <person name="Markowitz V."/>
            <person name="Hugenholtz P."/>
            <person name="Kyrpides N.C."/>
            <person name="Klenk H.P."/>
        </authorList>
    </citation>
    <scope>NUCLEOTIDE SEQUENCE [LARGE SCALE GENOMIC DNA]</scope>
    <source>
        <strain evidence="3">ATCC 33891 / DSM 2032 / 1pr3</strain>
    </source>
</reference>
<dbReference type="EMBL" id="CP002364">
    <property type="protein sequence ID" value="ADW18347.1"/>
    <property type="molecule type" value="Genomic_DNA"/>
</dbReference>
<sequence length="77" mass="8594">MNILPYSQTKQSGNDGGHSLALWMRAHVTQIVESFWFCLTFVLFLLLGPFSAIVVLIGLGSLASEENREKMIEPARL</sequence>
<dbReference type="KEGG" id="dpr:Despr_2203"/>
<keyword evidence="3" id="KW-1185">Reference proteome</keyword>
<evidence type="ECO:0000313" key="3">
    <source>
        <dbReference type="Proteomes" id="UP000006365"/>
    </source>
</evidence>
<dbReference type="RefSeq" id="WP_015724885.1">
    <property type="nucleotide sequence ID" value="NC_014972.1"/>
</dbReference>
<keyword evidence="1" id="KW-0812">Transmembrane</keyword>